<keyword evidence="1" id="KW-1133">Transmembrane helix</keyword>
<evidence type="ECO:0000313" key="3">
    <source>
        <dbReference type="Proteomes" id="UP000078534"/>
    </source>
</evidence>
<proteinExistence type="predicted"/>
<organism evidence="2 3">
    <name type="scientific">Metabacillus litoralis</name>
    <dbReference type="NCBI Taxonomy" id="152268"/>
    <lineage>
        <taxon>Bacteria</taxon>
        <taxon>Bacillati</taxon>
        <taxon>Bacillota</taxon>
        <taxon>Bacilli</taxon>
        <taxon>Bacillales</taxon>
        <taxon>Bacillaceae</taxon>
        <taxon>Metabacillus</taxon>
    </lineage>
</organism>
<dbReference type="EMBL" id="LWSG01000023">
    <property type="protein sequence ID" value="OAS84918.1"/>
    <property type="molecule type" value="Genomic_DNA"/>
</dbReference>
<dbReference type="Proteomes" id="UP000078534">
    <property type="component" value="Unassembled WGS sequence"/>
</dbReference>
<accession>A0A179SUF9</accession>
<sequence>MLGVHRQYQHSQMPLKILQLMPISMRIMLNQLLIVFLAGIVGIIVTSIMVPMFDIFNQVQ</sequence>
<protein>
    <submittedName>
        <fullName evidence="2">Uncharacterized protein</fullName>
    </submittedName>
</protein>
<keyword evidence="3" id="KW-1185">Reference proteome</keyword>
<reference evidence="3" key="1">
    <citation type="submission" date="2016-04" db="EMBL/GenBank/DDBJ databases">
        <authorList>
            <person name="Lyu Z."/>
            <person name="Lyu W."/>
        </authorList>
    </citation>
    <scope>NUCLEOTIDE SEQUENCE [LARGE SCALE GENOMIC DNA]</scope>
    <source>
        <strain evidence="3">C44</strain>
    </source>
</reference>
<feature type="transmembrane region" description="Helical" evidence="1">
    <location>
        <begin position="32"/>
        <end position="53"/>
    </location>
</feature>
<dbReference type="STRING" id="152268.A6K24_05245"/>
<name>A0A179SUF9_9BACI</name>
<keyword evidence="1" id="KW-0472">Membrane</keyword>
<gene>
    <name evidence="2" type="ORF">A6K24_05245</name>
</gene>
<evidence type="ECO:0000256" key="1">
    <source>
        <dbReference type="SAM" id="Phobius"/>
    </source>
</evidence>
<evidence type="ECO:0000313" key="2">
    <source>
        <dbReference type="EMBL" id="OAS84918.1"/>
    </source>
</evidence>
<dbReference type="AlphaFoldDB" id="A0A179SUF9"/>
<comment type="caution">
    <text evidence="2">The sequence shown here is derived from an EMBL/GenBank/DDBJ whole genome shotgun (WGS) entry which is preliminary data.</text>
</comment>
<keyword evidence="1" id="KW-0812">Transmembrane</keyword>